<organism evidence="9 10">
    <name type="scientific">Pseudonaja textilis</name>
    <name type="common">Eastern brown snake</name>
    <dbReference type="NCBI Taxonomy" id="8673"/>
    <lineage>
        <taxon>Eukaryota</taxon>
        <taxon>Metazoa</taxon>
        <taxon>Chordata</taxon>
        <taxon>Craniata</taxon>
        <taxon>Vertebrata</taxon>
        <taxon>Euteleostomi</taxon>
        <taxon>Lepidosauria</taxon>
        <taxon>Squamata</taxon>
        <taxon>Bifurcata</taxon>
        <taxon>Unidentata</taxon>
        <taxon>Episquamata</taxon>
        <taxon>Toxicofera</taxon>
        <taxon>Serpentes</taxon>
        <taxon>Colubroidea</taxon>
        <taxon>Elapidae</taxon>
        <taxon>Hydrophiinae</taxon>
        <taxon>Pseudonaja</taxon>
    </lineage>
</organism>
<dbReference type="OrthoDB" id="275371at2759"/>
<keyword evidence="10" id="KW-1185">Reference proteome</keyword>
<dbReference type="UniPathway" id="UPA00232"/>
<comment type="subcellular location">
    <subcellularLocation>
        <location evidence="8">Mitochondrion inner membrane</location>
        <topology evidence="8">Peripheral membrane protein</topology>
        <orientation evidence="8">Matrix side</orientation>
    </subcellularLocation>
</comment>
<dbReference type="GO" id="GO:0008682">
    <property type="term" value="F:3-demethoxyubiquinol 3-hydroxylase activity"/>
    <property type="evidence" value="ECO:0007669"/>
    <property type="project" value="UniProtKB-EC"/>
</dbReference>
<comment type="cofactor">
    <cofactor evidence="8">
        <name>Fe cation</name>
        <dbReference type="ChEBI" id="CHEBI:24875"/>
    </cofactor>
    <text evidence="8">Binds 2 iron ions per subunit.</text>
</comment>
<comment type="similarity">
    <text evidence="8">Belongs to the COQ7 family.</text>
</comment>
<dbReference type="GO" id="GO:0160224">
    <property type="term" value="F:3-demethoxyubiquinone 3-hydroxylase (NADH) activity"/>
    <property type="evidence" value="ECO:0007669"/>
    <property type="project" value="Ensembl"/>
</dbReference>
<dbReference type="OMA" id="WSTAVMG"/>
<feature type="binding site" evidence="8">
    <location>
        <position position="149"/>
    </location>
    <ligand>
        <name>Fe cation</name>
        <dbReference type="ChEBI" id="CHEBI:24875"/>
        <label>2</label>
    </ligand>
</feature>
<dbReference type="GO" id="GO:0010468">
    <property type="term" value="P:regulation of gene expression"/>
    <property type="evidence" value="ECO:0007669"/>
    <property type="project" value="TreeGrafter"/>
</dbReference>
<keyword evidence="8" id="KW-0496">Mitochondrion</keyword>
<dbReference type="InterPro" id="IPR009078">
    <property type="entry name" value="Ferritin-like_SF"/>
</dbReference>
<dbReference type="Pfam" id="PF03232">
    <property type="entry name" value="COQ7"/>
    <property type="match status" value="1"/>
</dbReference>
<feature type="binding site" evidence="8">
    <location>
        <position position="185"/>
    </location>
    <ligand>
        <name>Fe cation</name>
        <dbReference type="ChEBI" id="CHEBI:24875"/>
        <label>1</label>
    </ligand>
</feature>
<dbReference type="GeneTree" id="ENSGT00390000014520"/>
<feature type="binding site" evidence="8">
    <location>
        <position position="97"/>
    </location>
    <ligand>
        <name>Fe cation</name>
        <dbReference type="ChEBI" id="CHEBI:24875"/>
        <label>2</label>
    </ligand>
</feature>
<dbReference type="GO" id="GO:2000377">
    <property type="term" value="P:regulation of reactive oxygen species metabolic process"/>
    <property type="evidence" value="ECO:0007669"/>
    <property type="project" value="TreeGrafter"/>
</dbReference>
<keyword evidence="6 8" id="KW-0503">Monooxygenase</keyword>
<feature type="binding site" evidence="8">
    <location>
        <position position="100"/>
    </location>
    <ligand>
        <name>Fe cation</name>
        <dbReference type="ChEBI" id="CHEBI:24875"/>
        <label>1</label>
    </ligand>
</feature>
<dbReference type="GO" id="GO:0110142">
    <property type="term" value="C:ubiquinone biosynthesis complex"/>
    <property type="evidence" value="ECO:0007669"/>
    <property type="project" value="Ensembl"/>
</dbReference>
<dbReference type="InterPro" id="IPR011566">
    <property type="entry name" value="Ubq_synth_Coq7"/>
</dbReference>
<evidence type="ECO:0000256" key="2">
    <source>
        <dbReference type="ARBA" id="ARBA00022688"/>
    </source>
</evidence>
<comment type="subunit">
    <text evidence="8">Component of a multi-subunit COQ enzyme complex, composed of at least COQ3, COQ4, COQ5, COQ6, COQ7 and COQ9. Interacts with ADCK4 and COQ6. Interacts with COQ9.</text>
</comment>
<dbReference type="RefSeq" id="XP_026560032.1">
    <property type="nucleotide sequence ID" value="XM_026704247.1"/>
</dbReference>
<evidence type="ECO:0000256" key="7">
    <source>
        <dbReference type="ARBA" id="ARBA00023136"/>
    </source>
</evidence>
<comment type="pathway">
    <text evidence="1 8">Cofactor biosynthesis; ubiquinone biosynthesis.</text>
</comment>
<reference evidence="9" key="1">
    <citation type="submission" date="2025-08" db="UniProtKB">
        <authorList>
            <consortium name="Ensembl"/>
        </authorList>
    </citation>
    <scope>IDENTIFICATION</scope>
</reference>
<dbReference type="AlphaFoldDB" id="A0A670Y536"/>
<feature type="binding site" evidence="8">
    <location>
        <position position="67"/>
    </location>
    <ligand>
        <name>Fe cation</name>
        <dbReference type="ChEBI" id="CHEBI:24875"/>
        <label>1</label>
    </ligand>
</feature>
<dbReference type="GO" id="GO:0046872">
    <property type="term" value="F:metal ion binding"/>
    <property type="evidence" value="ECO:0007669"/>
    <property type="project" value="UniProtKB-KW"/>
</dbReference>
<dbReference type="KEGG" id="ptex:113438730"/>
<dbReference type="CDD" id="cd01042">
    <property type="entry name" value="DMQH"/>
    <property type="match status" value="1"/>
</dbReference>
<keyword evidence="4 8" id="KW-0560">Oxidoreductase</keyword>
<evidence type="ECO:0000256" key="4">
    <source>
        <dbReference type="ARBA" id="ARBA00023002"/>
    </source>
</evidence>
<evidence type="ECO:0000313" key="10">
    <source>
        <dbReference type="Proteomes" id="UP000472273"/>
    </source>
</evidence>
<feature type="binding site" evidence="8">
    <location>
        <position position="188"/>
    </location>
    <ligand>
        <name>Fe cation</name>
        <dbReference type="ChEBI" id="CHEBI:24875"/>
        <label>2</label>
    </ligand>
</feature>
<dbReference type="EC" id="1.14.99.60" evidence="8"/>
<keyword evidence="5 8" id="KW-0408">Iron</keyword>
<dbReference type="PANTHER" id="PTHR11237:SF4">
    <property type="entry name" value="5-DEMETHOXYUBIQUINONE HYDROXYLASE, MITOCHONDRIAL"/>
    <property type="match status" value="1"/>
</dbReference>
<evidence type="ECO:0000256" key="1">
    <source>
        <dbReference type="ARBA" id="ARBA00004749"/>
    </source>
</evidence>
<dbReference type="Ensembl" id="ENSPTXT00000006303.1">
    <property type="protein sequence ID" value="ENSPTXP00000006103.1"/>
    <property type="gene ID" value="ENSPTXG00000004469.1"/>
</dbReference>
<reference evidence="9" key="2">
    <citation type="submission" date="2025-09" db="UniProtKB">
        <authorList>
            <consortium name="Ensembl"/>
        </authorList>
    </citation>
    <scope>IDENTIFICATION</scope>
</reference>
<evidence type="ECO:0000256" key="6">
    <source>
        <dbReference type="ARBA" id="ARBA00023033"/>
    </source>
</evidence>
<dbReference type="GO" id="GO:0008340">
    <property type="term" value="P:determination of adult lifespan"/>
    <property type="evidence" value="ECO:0007669"/>
    <property type="project" value="TreeGrafter"/>
</dbReference>
<feature type="binding site" evidence="8">
    <location>
        <position position="97"/>
    </location>
    <ligand>
        <name>Fe cation</name>
        <dbReference type="ChEBI" id="CHEBI:24875"/>
        <label>1</label>
    </ligand>
</feature>
<dbReference type="GeneID" id="113438730"/>
<dbReference type="HAMAP" id="MF_01658">
    <property type="entry name" value="COQ7"/>
    <property type="match status" value="1"/>
</dbReference>
<dbReference type="SUPFAM" id="SSF47240">
    <property type="entry name" value="Ferritin-like"/>
    <property type="match status" value="1"/>
</dbReference>
<keyword evidence="8" id="KW-0999">Mitochondrion inner membrane</keyword>
<gene>
    <name evidence="8 9" type="primary">COQ7</name>
</gene>
<keyword evidence="2 8" id="KW-0831">Ubiquinone biosynthesis</keyword>
<dbReference type="CTD" id="10229"/>
<comment type="function">
    <text evidence="8">Catalyzes the hydroxylation of 2-polyprenyl-3-methyl-6-methoxy-1,4-benzoquinol (DMQH2) during ubiquinone biosynthesis. Has also a structural role in the COQ enzyme complex, stabilizing other COQ polypeptides. Involved in lifespan determination in a ubiquinone-independent manner.</text>
</comment>
<accession>A0A670Y536</accession>
<comment type="catalytic activity">
    <reaction evidence="8">
        <text>a 5-methoxy-2-methyl-3-(all-trans-polyprenyl)benzene-1,4-diol + AH2 + O2 = a 3-demethylubiquinol + A + H2O</text>
        <dbReference type="Rhea" id="RHEA:50908"/>
        <dbReference type="Rhea" id="RHEA-COMP:10859"/>
        <dbReference type="Rhea" id="RHEA-COMP:10914"/>
        <dbReference type="ChEBI" id="CHEBI:13193"/>
        <dbReference type="ChEBI" id="CHEBI:15377"/>
        <dbReference type="ChEBI" id="CHEBI:15379"/>
        <dbReference type="ChEBI" id="CHEBI:17499"/>
        <dbReference type="ChEBI" id="CHEBI:84167"/>
        <dbReference type="ChEBI" id="CHEBI:84422"/>
        <dbReference type="EC" id="1.14.99.60"/>
    </reaction>
</comment>
<proteinExistence type="inferred from homology"/>
<keyword evidence="7 8" id="KW-0472">Membrane</keyword>
<name>A0A670Y536_PSETE</name>
<evidence type="ECO:0000256" key="3">
    <source>
        <dbReference type="ARBA" id="ARBA00022723"/>
    </source>
</evidence>
<evidence type="ECO:0000256" key="8">
    <source>
        <dbReference type="HAMAP-Rule" id="MF_03194"/>
    </source>
</evidence>
<sequence>MAKAAAGSGLLLIREQYLLGALREGAKGRWGLQFLRSPYRFCSTGIILDDINKPVIDRIIRVDHAGEYGANRIYAGQMAVLGRSSVGPVIRQMWEQEKDHLKKMKDLVVLYRVRPTILLPLWDVAGYMLGAGTALLGKKAAMACTVAVEESIASHYNNQIRVLVEEDPEKYKELLQIIKKFRDEEMQHHDTGLDYDAELTPGYSILKNAIQVGCKAAIFLSERI</sequence>
<dbReference type="GO" id="GO:0006744">
    <property type="term" value="P:ubiquinone biosynthetic process"/>
    <property type="evidence" value="ECO:0007669"/>
    <property type="project" value="UniProtKB-UniRule"/>
</dbReference>
<dbReference type="GO" id="GO:0005634">
    <property type="term" value="C:nucleus"/>
    <property type="evidence" value="ECO:0007669"/>
    <property type="project" value="Ensembl"/>
</dbReference>
<evidence type="ECO:0000313" key="9">
    <source>
        <dbReference type="Ensembl" id="ENSPTXP00000006103.1"/>
    </source>
</evidence>
<dbReference type="Proteomes" id="UP000472273">
    <property type="component" value="Unplaced"/>
</dbReference>
<keyword evidence="3 8" id="KW-0479">Metal-binding</keyword>
<evidence type="ECO:0000256" key="5">
    <source>
        <dbReference type="ARBA" id="ARBA00023004"/>
    </source>
</evidence>
<feature type="binding site" evidence="8">
    <location>
        <position position="185"/>
    </location>
    <ligand>
        <name>Fe cation</name>
        <dbReference type="ChEBI" id="CHEBI:24875"/>
        <label>2</label>
    </ligand>
</feature>
<dbReference type="PANTHER" id="PTHR11237">
    <property type="entry name" value="COENZYME Q10 BIOSYNTHESIS PROTEIN 7"/>
    <property type="match status" value="1"/>
</dbReference>
<protein>
    <recommendedName>
        <fullName evidence="8">5-demethoxyubiquinone hydroxylase, mitochondrial</fullName>
        <shortName evidence="8">DMQ hydroxylase</shortName>
        <ecNumber evidence="8">1.14.99.60</ecNumber>
    </recommendedName>
    <alternativeName>
        <fullName evidence="8">Timing protein clk-1 homolog</fullName>
    </alternativeName>
    <alternativeName>
        <fullName evidence="8">Ubiquinone biosynthesis monooxygenase COQ7</fullName>
    </alternativeName>
</protein>
<dbReference type="GO" id="GO:0031314">
    <property type="term" value="C:extrinsic component of mitochondrial inner membrane"/>
    <property type="evidence" value="ECO:0007669"/>
    <property type="project" value="UniProtKB-UniRule"/>
</dbReference>